<dbReference type="PANTHER" id="PTHR38600:SF1">
    <property type="entry name" value="TRANSCRIPTIONAL REGULATORY PROTEIN"/>
    <property type="match status" value="1"/>
</dbReference>
<comment type="caution">
    <text evidence="2">The sequence shown here is derived from an EMBL/GenBank/DDBJ whole genome shotgun (WGS) entry which is preliminary data.</text>
</comment>
<accession>A0ABS5W1E9</accession>
<name>A0ABS5W1E9_9SPHN</name>
<dbReference type="InterPro" id="IPR001845">
    <property type="entry name" value="HTH_ArsR_DNA-bd_dom"/>
</dbReference>
<dbReference type="PANTHER" id="PTHR38600">
    <property type="entry name" value="TRANSCRIPTIONAL REGULATORY PROTEIN"/>
    <property type="match status" value="1"/>
</dbReference>
<dbReference type="Pfam" id="PF12840">
    <property type="entry name" value="HTH_20"/>
    <property type="match status" value="1"/>
</dbReference>
<dbReference type="Proteomes" id="UP000811255">
    <property type="component" value="Unassembled WGS sequence"/>
</dbReference>
<evidence type="ECO:0000313" key="3">
    <source>
        <dbReference type="Proteomes" id="UP000811255"/>
    </source>
</evidence>
<gene>
    <name evidence="2" type="ORF">KK137_02270</name>
</gene>
<evidence type="ECO:0000259" key="1">
    <source>
        <dbReference type="SMART" id="SM00418"/>
    </source>
</evidence>
<reference evidence="2 3" key="1">
    <citation type="submission" date="2021-05" db="EMBL/GenBank/DDBJ databases">
        <title>Croceibacterium sp. LX-88 genome sequence.</title>
        <authorList>
            <person name="Luo X."/>
        </authorList>
    </citation>
    <scope>NUCLEOTIDE SEQUENCE [LARGE SCALE GENOMIC DNA]</scope>
    <source>
        <strain evidence="2 3">LX-88</strain>
    </source>
</reference>
<feature type="domain" description="HTH arsR-type" evidence="1">
    <location>
        <begin position="9"/>
        <end position="83"/>
    </location>
</feature>
<sequence length="117" mass="13231">MSTEDDLDAVFKALANPVRRRICDVLKLRPLTTKQLCACFPELDRCTVMLHLGALERAGLVVAVRKGRERFNYLDAMPIQAIHERWIGPLAAQAVGRLHRLKIDLEQETLSTPAARR</sequence>
<organism evidence="2 3">
    <name type="scientific">Croceibacterium selenioxidans</name>
    <dbReference type="NCBI Taxonomy" id="2838833"/>
    <lineage>
        <taxon>Bacteria</taxon>
        <taxon>Pseudomonadati</taxon>
        <taxon>Pseudomonadota</taxon>
        <taxon>Alphaproteobacteria</taxon>
        <taxon>Sphingomonadales</taxon>
        <taxon>Erythrobacteraceae</taxon>
        <taxon>Croceibacterium</taxon>
    </lineage>
</organism>
<protein>
    <submittedName>
        <fullName evidence="2">ArsR family transcriptional regulator</fullName>
    </submittedName>
</protein>
<dbReference type="InterPro" id="IPR036390">
    <property type="entry name" value="WH_DNA-bd_sf"/>
</dbReference>
<dbReference type="SUPFAM" id="SSF46785">
    <property type="entry name" value="Winged helix' DNA-binding domain"/>
    <property type="match status" value="1"/>
</dbReference>
<dbReference type="CDD" id="cd00090">
    <property type="entry name" value="HTH_ARSR"/>
    <property type="match status" value="1"/>
</dbReference>
<dbReference type="RefSeq" id="WP_214534424.1">
    <property type="nucleotide sequence ID" value="NZ_JAHFVK010000001.1"/>
</dbReference>
<dbReference type="Gene3D" id="1.10.10.10">
    <property type="entry name" value="Winged helix-like DNA-binding domain superfamily/Winged helix DNA-binding domain"/>
    <property type="match status" value="1"/>
</dbReference>
<dbReference type="PRINTS" id="PR00778">
    <property type="entry name" value="HTHARSR"/>
</dbReference>
<dbReference type="InterPro" id="IPR036388">
    <property type="entry name" value="WH-like_DNA-bd_sf"/>
</dbReference>
<dbReference type="InterPro" id="IPR011991">
    <property type="entry name" value="ArsR-like_HTH"/>
</dbReference>
<evidence type="ECO:0000313" key="2">
    <source>
        <dbReference type="EMBL" id="MBT2133147.1"/>
    </source>
</evidence>
<keyword evidence="3" id="KW-1185">Reference proteome</keyword>
<dbReference type="SMART" id="SM00418">
    <property type="entry name" value="HTH_ARSR"/>
    <property type="match status" value="1"/>
</dbReference>
<dbReference type="EMBL" id="JAHFVK010000001">
    <property type="protein sequence ID" value="MBT2133147.1"/>
    <property type="molecule type" value="Genomic_DNA"/>
</dbReference>
<proteinExistence type="predicted"/>